<organism evidence="1 2">
    <name type="scientific">Luteimicrobium album</name>
    <dbReference type="NCBI Taxonomy" id="1054550"/>
    <lineage>
        <taxon>Bacteria</taxon>
        <taxon>Bacillati</taxon>
        <taxon>Actinomycetota</taxon>
        <taxon>Actinomycetes</taxon>
        <taxon>Micrococcales</taxon>
        <taxon>Luteimicrobium</taxon>
    </lineage>
</organism>
<protein>
    <submittedName>
        <fullName evidence="1">Uncharacterized protein</fullName>
    </submittedName>
</protein>
<comment type="caution">
    <text evidence="1">The sequence shown here is derived from an EMBL/GenBank/DDBJ whole genome shotgun (WGS) entry which is preliminary data.</text>
</comment>
<evidence type="ECO:0000313" key="2">
    <source>
        <dbReference type="Proteomes" id="UP001157091"/>
    </source>
</evidence>
<name>A0ABQ6I2M6_9MICO</name>
<evidence type="ECO:0000313" key="1">
    <source>
        <dbReference type="EMBL" id="GMA24770.1"/>
    </source>
</evidence>
<sequence length="59" mass="6565">MAELLDVDDPLVPELVGVLLVVVDEGELEPVLSVVLFGVVVELVEDELFEPFEDRESLR</sequence>
<keyword evidence="2" id="KW-1185">Reference proteome</keyword>
<dbReference type="Proteomes" id="UP001157091">
    <property type="component" value="Unassembled WGS sequence"/>
</dbReference>
<accession>A0ABQ6I2M6</accession>
<dbReference type="EMBL" id="BSUK01000001">
    <property type="protein sequence ID" value="GMA24770.1"/>
    <property type="molecule type" value="Genomic_DNA"/>
</dbReference>
<proteinExistence type="predicted"/>
<reference evidence="2" key="1">
    <citation type="journal article" date="2019" name="Int. J. Syst. Evol. Microbiol.">
        <title>The Global Catalogue of Microorganisms (GCM) 10K type strain sequencing project: providing services to taxonomists for standard genome sequencing and annotation.</title>
        <authorList>
            <consortium name="The Broad Institute Genomics Platform"/>
            <consortium name="The Broad Institute Genome Sequencing Center for Infectious Disease"/>
            <person name="Wu L."/>
            <person name="Ma J."/>
        </authorList>
    </citation>
    <scope>NUCLEOTIDE SEQUENCE [LARGE SCALE GENOMIC DNA]</scope>
    <source>
        <strain evidence="2">NBRC 106348</strain>
    </source>
</reference>
<gene>
    <name evidence="1" type="ORF">GCM10025864_25290</name>
</gene>
<dbReference type="RefSeq" id="WP_348525386.1">
    <property type="nucleotide sequence ID" value="NZ_BSUK01000001.1"/>
</dbReference>